<protein>
    <submittedName>
        <fullName evidence="1">Uncharacterized protein</fullName>
    </submittedName>
</protein>
<evidence type="ECO:0000313" key="1">
    <source>
        <dbReference type="EMBL" id="EFN71743.1"/>
    </source>
</evidence>
<reference evidence="1 2" key="1">
    <citation type="journal article" date="2010" name="Science">
        <title>Genomic comparison of the ants Camponotus floridanus and Harpegnathos saltator.</title>
        <authorList>
            <person name="Bonasio R."/>
            <person name="Zhang G."/>
            <person name="Ye C."/>
            <person name="Mutti N.S."/>
            <person name="Fang X."/>
            <person name="Qin N."/>
            <person name="Donahue G."/>
            <person name="Yang P."/>
            <person name="Li Q."/>
            <person name="Li C."/>
            <person name="Zhang P."/>
            <person name="Huang Z."/>
            <person name="Berger S.L."/>
            <person name="Reinberg D."/>
            <person name="Wang J."/>
            <person name="Liebig J."/>
        </authorList>
    </citation>
    <scope>NUCLEOTIDE SEQUENCE [LARGE SCALE GENOMIC DNA]</scope>
    <source>
        <strain evidence="2">C129</strain>
    </source>
</reference>
<organism evidence="2">
    <name type="scientific">Camponotus floridanus</name>
    <name type="common">Florida carpenter ant</name>
    <dbReference type="NCBI Taxonomy" id="104421"/>
    <lineage>
        <taxon>Eukaryota</taxon>
        <taxon>Metazoa</taxon>
        <taxon>Ecdysozoa</taxon>
        <taxon>Arthropoda</taxon>
        <taxon>Hexapoda</taxon>
        <taxon>Insecta</taxon>
        <taxon>Pterygota</taxon>
        <taxon>Neoptera</taxon>
        <taxon>Endopterygota</taxon>
        <taxon>Hymenoptera</taxon>
        <taxon>Apocrita</taxon>
        <taxon>Aculeata</taxon>
        <taxon>Formicoidea</taxon>
        <taxon>Formicidae</taxon>
        <taxon>Formicinae</taxon>
        <taxon>Camponotus</taxon>
    </lineage>
</organism>
<dbReference type="InParanoid" id="E2A472"/>
<gene>
    <name evidence="1" type="ORF">EAG_15777</name>
</gene>
<evidence type="ECO:0000313" key="2">
    <source>
        <dbReference type="Proteomes" id="UP000000311"/>
    </source>
</evidence>
<dbReference type="Proteomes" id="UP000000311">
    <property type="component" value="Unassembled WGS sequence"/>
</dbReference>
<dbReference type="EMBL" id="GL436596">
    <property type="protein sequence ID" value="EFN71743.1"/>
    <property type="molecule type" value="Genomic_DNA"/>
</dbReference>
<name>E2A472_CAMFO</name>
<accession>E2A472</accession>
<keyword evidence="2" id="KW-1185">Reference proteome</keyword>
<sequence>MSERRTLCAEQRISNKSPLFVSSKVDCQHLAESTHKGKLSDSLNVRSSTGRDESSIFLIVPDNSDFSELTTVTAMSNTYYTYNKIVKKVPNLLLNDVPRFKKISYMYWKFERCGRESRTGRDCRMRRMRYVIYAEVWVPGIRRWAAGWGYEGTDIGYIIDSFDFKAHAKADNGMVMVSTPPSDTEEIFGHKAKFSAKG</sequence>
<dbReference type="AlphaFoldDB" id="E2A472"/>
<proteinExistence type="predicted"/>